<gene>
    <name evidence="5" type="ORF">E2I14_12370</name>
</gene>
<sequence>MPHSPTFTQRDASNPAFWDERFERQFMPWDKGGVPHAAQRYFSSITHHSNQACLIPGCGTGYEAAFLAQLGWDVAAIDFSPAAVAAAKAAHPACADRFVEADFFEFQPAEPLAFIYERAFLCALPLHLRAQLAARWAQLLPAKSLLLGFFFITEATSKSGPPFSISQAELDGLLAPHFDCLENNPVDDSIPVFAGNERWQIWQKRD</sequence>
<dbReference type="EMBL" id="SMYL01000006">
    <property type="protein sequence ID" value="TDK65217.1"/>
    <property type="molecule type" value="Genomic_DNA"/>
</dbReference>
<reference evidence="5 6" key="1">
    <citation type="submission" date="2019-03" db="EMBL/GenBank/DDBJ databases">
        <title>Sapientia aquatica gen. nov., sp. nov., isolated from a crater lake.</title>
        <authorList>
            <person name="Felfoldi T."/>
            <person name="Szabo A."/>
            <person name="Toth E."/>
            <person name="Schumann P."/>
            <person name="Keki Z."/>
            <person name="Marialigeti K."/>
            <person name="Mathe I."/>
        </authorList>
    </citation>
    <scope>NUCLEOTIDE SEQUENCE [LARGE SCALE GENOMIC DNA]</scope>
    <source>
        <strain evidence="5 6">SA-152</strain>
    </source>
</reference>
<dbReference type="AlphaFoldDB" id="A0A4R5W093"/>
<dbReference type="GO" id="GO:0008757">
    <property type="term" value="F:S-adenosylmethionine-dependent methyltransferase activity"/>
    <property type="evidence" value="ECO:0007669"/>
    <property type="project" value="InterPro"/>
</dbReference>
<evidence type="ECO:0000313" key="5">
    <source>
        <dbReference type="EMBL" id="TDK65217.1"/>
    </source>
</evidence>
<dbReference type="Gene3D" id="3.40.50.150">
    <property type="entry name" value="Vaccinia Virus protein VP39"/>
    <property type="match status" value="1"/>
</dbReference>
<dbReference type="SUPFAM" id="SSF53335">
    <property type="entry name" value="S-adenosyl-L-methionine-dependent methyltransferases"/>
    <property type="match status" value="1"/>
</dbReference>
<evidence type="ECO:0000313" key="6">
    <source>
        <dbReference type="Proteomes" id="UP000294829"/>
    </source>
</evidence>
<protein>
    <submittedName>
        <fullName evidence="5">Methyltransferase domain-containing protein</fullName>
    </submittedName>
</protein>
<organism evidence="5 6">
    <name type="scientific">Sapientia aquatica</name>
    <dbReference type="NCBI Taxonomy" id="1549640"/>
    <lineage>
        <taxon>Bacteria</taxon>
        <taxon>Pseudomonadati</taxon>
        <taxon>Pseudomonadota</taxon>
        <taxon>Betaproteobacteria</taxon>
        <taxon>Burkholderiales</taxon>
        <taxon>Oxalobacteraceae</taxon>
        <taxon>Sapientia</taxon>
    </lineage>
</organism>
<dbReference type="CDD" id="cd02440">
    <property type="entry name" value="AdoMet_MTases"/>
    <property type="match status" value="1"/>
</dbReference>
<keyword evidence="3 5" id="KW-0808">Transferase</keyword>
<dbReference type="Proteomes" id="UP000294829">
    <property type="component" value="Unassembled WGS sequence"/>
</dbReference>
<accession>A0A4R5W093</accession>
<dbReference type="OrthoDB" id="9778208at2"/>
<keyword evidence="2 5" id="KW-0489">Methyltransferase</keyword>
<keyword evidence="6" id="KW-1185">Reference proteome</keyword>
<name>A0A4R5W093_9BURK</name>
<evidence type="ECO:0000256" key="3">
    <source>
        <dbReference type="ARBA" id="ARBA00022679"/>
    </source>
</evidence>
<dbReference type="PANTHER" id="PTHR32183:SF6">
    <property type="entry name" value="CYSTEINE SULFINATE DESULFINASE_CYSTEINE DESULFURASE AND RELATED ENZYMES"/>
    <property type="match status" value="1"/>
</dbReference>
<evidence type="ECO:0000256" key="2">
    <source>
        <dbReference type="ARBA" id="ARBA00022603"/>
    </source>
</evidence>
<keyword evidence="1" id="KW-0597">Phosphoprotein</keyword>
<proteinExistence type="predicted"/>
<dbReference type="PROSITE" id="PS51585">
    <property type="entry name" value="SAM_MT_TPMT"/>
    <property type="match status" value="1"/>
</dbReference>
<dbReference type="PANTHER" id="PTHR32183">
    <property type="match status" value="1"/>
</dbReference>
<evidence type="ECO:0000256" key="4">
    <source>
        <dbReference type="ARBA" id="ARBA00022691"/>
    </source>
</evidence>
<dbReference type="Pfam" id="PF05724">
    <property type="entry name" value="TPMT"/>
    <property type="match status" value="1"/>
</dbReference>
<dbReference type="InterPro" id="IPR029063">
    <property type="entry name" value="SAM-dependent_MTases_sf"/>
</dbReference>
<dbReference type="RefSeq" id="WP_133328961.1">
    <property type="nucleotide sequence ID" value="NZ_SMYL01000006.1"/>
</dbReference>
<evidence type="ECO:0000256" key="1">
    <source>
        <dbReference type="ARBA" id="ARBA00022553"/>
    </source>
</evidence>
<dbReference type="GO" id="GO:0032259">
    <property type="term" value="P:methylation"/>
    <property type="evidence" value="ECO:0007669"/>
    <property type="project" value="UniProtKB-KW"/>
</dbReference>
<comment type="caution">
    <text evidence="5">The sequence shown here is derived from an EMBL/GenBank/DDBJ whole genome shotgun (WGS) entry which is preliminary data.</text>
</comment>
<keyword evidence="4" id="KW-0949">S-adenosyl-L-methionine</keyword>
<dbReference type="InterPro" id="IPR008854">
    <property type="entry name" value="TPMT"/>
</dbReference>